<dbReference type="RefSeq" id="WP_088592999.1">
    <property type="nucleotide sequence ID" value="NZ_CP022022.1"/>
</dbReference>
<dbReference type="Proteomes" id="UP000197007">
    <property type="component" value="Chromosome"/>
</dbReference>
<dbReference type="AlphaFoldDB" id="A0A1Z4BKG7"/>
<organism evidence="2 3">
    <name type="scientific">Capnocytophaga endodontalis</name>
    <dbReference type="NCBI Taxonomy" id="2708117"/>
    <lineage>
        <taxon>Bacteria</taxon>
        <taxon>Pseudomonadati</taxon>
        <taxon>Bacteroidota</taxon>
        <taxon>Flavobacteriia</taxon>
        <taxon>Flavobacteriales</taxon>
        <taxon>Flavobacteriaceae</taxon>
        <taxon>Capnocytophaga</taxon>
    </lineage>
</organism>
<evidence type="ECO:0000256" key="1">
    <source>
        <dbReference type="SAM" id="SignalP"/>
    </source>
</evidence>
<protein>
    <submittedName>
        <fullName evidence="2">Copper resistance protein NlpE</fullName>
    </submittedName>
</protein>
<evidence type="ECO:0000313" key="3">
    <source>
        <dbReference type="Proteomes" id="UP000197007"/>
    </source>
</evidence>
<dbReference type="PROSITE" id="PS51257">
    <property type="entry name" value="PROKAR_LIPOPROTEIN"/>
    <property type="match status" value="1"/>
</dbReference>
<dbReference type="EMBL" id="CP022022">
    <property type="protein sequence ID" value="ASF41780.1"/>
    <property type="molecule type" value="Genomic_DNA"/>
</dbReference>
<gene>
    <name evidence="2" type="ORF">CBG49_01035</name>
</gene>
<keyword evidence="1" id="KW-0732">Signal</keyword>
<keyword evidence="3" id="KW-1185">Reference proteome</keyword>
<dbReference type="Gene3D" id="2.40.128.640">
    <property type="match status" value="1"/>
</dbReference>
<dbReference type="KEGG" id="capn:CBG49_01035"/>
<feature type="signal peptide" evidence="1">
    <location>
        <begin position="1"/>
        <end position="25"/>
    </location>
</feature>
<reference evidence="3" key="1">
    <citation type="submission" date="2017-06" db="EMBL/GenBank/DDBJ databases">
        <title>Complete genome sequence of Capnocytophaga sp. KCOM 1579 (=ChDC OS43) isolated from a human refractory periapical abscess lesion.</title>
        <authorList>
            <person name="Kook J.-K."/>
            <person name="Park S.-N."/>
            <person name="Lim Y.K."/>
            <person name="Roh H."/>
        </authorList>
    </citation>
    <scope>NUCLEOTIDE SEQUENCE [LARGE SCALE GENOMIC DNA]</scope>
    <source>
        <strain evidence="3">ChDC OS43</strain>
    </source>
</reference>
<accession>A0A1Z4BKG7</accession>
<dbReference type="Pfam" id="PF04170">
    <property type="entry name" value="NlpE"/>
    <property type="match status" value="1"/>
</dbReference>
<name>A0A1Z4BKG7_9FLAO</name>
<proteinExistence type="predicted"/>
<feature type="chain" id="PRO_5011989325" evidence="1">
    <location>
        <begin position="26"/>
        <end position="148"/>
    </location>
</feature>
<dbReference type="InterPro" id="IPR007298">
    <property type="entry name" value="Cu-R_lipoprotein_NlpE"/>
</dbReference>
<evidence type="ECO:0000313" key="2">
    <source>
        <dbReference type="EMBL" id="ASF41780.1"/>
    </source>
</evidence>
<sequence length="148" mass="16204">MKKHIFTLGAAVLLLASCQNNPSQTANTVASETATMMENTAEKVEEMVTPQLLATYVGTLPAADCGGMATVIHLYADDTYVKQENCASKNFESKEEGKVERTDKGFTLVSKADNHKSFYITKGDNIVQVGEDGKEPKMVKEYTLTKQM</sequence>